<dbReference type="STRING" id="2018661.A0A2A2KCT5"/>
<organism evidence="2 3">
    <name type="scientific">Diploscapter pachys</name>
    <dbReference type="NCBI Taxonomy" id="2018661"/>
    <lineage>
        <taxon>Eukaryota</taxon>
        <taxon>Metazoa</taxon>
        <taxon>Ecdysozoa</taxon>
        <taxon>Nematoda</taxon>
        <taxon>Chromadorea</taxon>
        <taxon>Rhabditida</taxon>
        <taxon>Rhabditina</taxon>
        <taxon>Rhabditomorpha</taxon>
        <taxon>Rhabditoidea</taxon>
        <taxon>Rhabditidae</taxon>
        <taxon>Diploscapter</taxon>
    </lineage>
</organism>
<dbReference type="Proteomes" id="UP000218231">
    <property type="component" value="Unassembled WGS sequence"/>
</dbReference>
<evidence type="ECO:0000313" key="2">
    <source>
        <dbReference type="EMBL" id="PAV71693.1"/>
    </source>
</evidence>
<dbReference type="OrthoDB" id="5847988at2759"/>
<proteinExistence type="predicted"/>
<reference evidence="2 3" key="1">
    <citation type="journal article" date="2017" name="Curr. Biol.">
        <title>Genome architecture and evolution of a unichromosomal asexual nematode.</title>
        <authorList>
            <person name="Fradin H."/>
            <person name="Zegar C."/>
            <person name="Gutwein M."/>
            <person name="Lucas J."/>
            <person name="Kovtun M."/>
            <person name="Corcoran D."/>
            <person name="Baugh L.R."/>
            <person name="Kiontke K."/>
            <person name="Gunsalus K."/>
            <person name="Fitch D.H."/>
            <person name="Piano F."/>
        </authorList>
    </citation>
    <scope>NUCLEOTIDE SEQUENCE [LARGE SCALE GENOMIC DNA]</scope>
    <source>
        <strain evidence="2">PF1309</strain>
    </source>
</reference>
<feature type="region of interest" description="Disordered" evidence="1">
    <location>
        <begin position="83"/>
        <end position="103"/>
    </location>
</feature>
<dbReference type="AlphaFoldDB" id="A0A2A2KCT5"/>
<keyword evidence="3" id="KW-1185">Reference proteome</keyword>
<name>A0A2A2KCT5_9BILA</name>
<sequence>MSNRLLYLWQILPAQPKQSKTSPLEEPTTCVYNDNVPVRRVSLAEFTGLEPQEKLDEISQPSWKCSVSPSSLLSSYSARRRSVLSTDVPDSPSKKLTPQREESIETSAAIDRITLMQERLSKLDHNDNHKGAEDKQVVHEIIERISNCLGKLTQSTNDLAGTSRKDEKAGFLITELVDTTDRLLVNLIALLSHLSVYHSELLQTELTQTLKSLLVMLKSFEEASINLNRDATRLISSLAQLNRAIHTIRTK</sequence>
<accession>A0A2A2KCT5</accession>
<comment type="caution">
    <text evidence="2">The sequence shown here is derived from an EMBL/GenBank/DDBJ whole genome shotgun (WGS) entry which is preliminary data.</text>
</comment>
<gene>
    <name evidence="2" type="ORF">WR25_27057</name>
</gene>
<evidence type="ECO:0000256" key="1">
    <source>
        <dbReference type="SAM" id="MobiDB-lite"/>
    </source>
</evidence>
<protein>
    <submittedName>
        <fullName evidence="2">Uncharacterized protein</fullName>
    </submittedName>
</protein>
<dbReference type="EMBL" id="LIAE01008949">
    <property type="protein sequence ID" value="PAV71693.1"/>
    <property type="molecule type" value="Genomic_DNA"/>
</dbReference>
<evidence type="ECO:0000313" key="3">
    <source>
        <dbReference type="Proteomes" id="UP000218231"/>
    </source>
</evidence>